<dbReference type="SUPFAM" id="SSF50129">
    <property type="entry name" value="GroES-like"/>
    <property type="match status" value="1"/>
</dbReference>
<evidence type="ECO:0000256" key="6">
    <source>
        <dbReference type="RuleBase" id="RU361277"/>
    </source>
</evidence>
<dbReference type="STRING" id="463301.SAMN04487955_12214"/>
<dbReference type="Gene3D" id="3.90.180.10">
    <property type="entry name" value="Medium-chain alcohol dehydrogenases, catalytic domain"/>
    <property type="match status" value="1"/>
</dbReference>
<dbReference type="Pfam" id="PF00107">
    <property type="entry name" value="ADH_zinc_N"/>
    <property type="match status" value="1"/>
</dbReference>
<dbReference type="EMBL" id="FPBP01000022">
    <property type="protein sequence ID" value="SFU97524.1"/>
    <property type="molecule type" value="Genomic_DNA"/>
</dbReference>
<evidence type="ECO:0000256" key="4">
    <source>
        <dbReference type="ARBA" id="ARBA00022833"/>
    </source>
</evidence>
<dbReference type="RefSeq" id="WP_089797659.1">
    <property type="nucleotide sequence ID" value="NZ_FPBP01000022.1"/>
</dbReference>
<feature type="domain" description="Alcohol dehydrogenase-like C-terminal" evidence="7">
    <location>
        <begin position="199"/>
        <end position="318"/>
    </location>
</feature>
<dbReference type="Proteomes" id="UP000198693">
    <property type="component" value="Unassembled WGS sequence"/>
</dbReference>
<accession>A0A1I7KJP4</accession>
<evidence type="ECO:0000256" key="5">
    <source>
        <dbReference type="ARBA" id="ARBA00023002"/>
    </source>
</evidence>
<keyword evidence="4 6" id="KW-0862">Zinc</keyword>
<evidence type="ECO:0000259" key="7">
    <source>
        <dbReference type="Pfam" id="PF00107"/>
    </source>
</evidence>
<feature type="domain" description="Alcohol dehydrogenase-like N-terminal" evidence="8">
    <location>
        <begin position="44"/>
        <end position="160"/>
    </location>
</feature>
<dbReference type="InterPro" id="IPR013149">
    <property type="entry name" value="ADH-like_C"/>
</dbReference>
<dbReference type="GO" id="GO:0008270">
    <property type="term" value="F:zinc ion binding"/>
    <property type="evidence" value="ECO:0007669"/>
    <property type="project" value="InterPro"/>
</dbReference>
<comment type="cofactor">
    <cofactor evidence="1 6">
        <name>Zn(2+)</name>
        <dbReference type="ChEBI" id="CHEBI:29105"/>
    </cofactor>
</comment>
<evidence type="ECO:0000313" key="10">
    <source>
        <dbReference type="Proteomes" id="UP000198693"/>
    </source>
</evidence>
<comment type="similarity">
    <text evidence="2 6">Belongs to the zinc-containing alcohol dehydrogenase family.</text>
</comment>
<dbReference type="Gene3D" id="3.40.50.720">
    <property type="entry name" value="NAD(P)-binding Rossmann-like Domain"/>
    <property type="match status" value="1"/>
</dbReference>
<reference evidence="10" key="1">
    <citation type="submission" date="2016-10" db="EMBL/GenBank/DDBJ databases">
        <authorList>
            <person name="Varghese N."/>
            <person name="Submissions S."/>
        </authorList>
    </citation>
    <scope>NUCLEOTIDE SEQUENCE [LARGE SCALE GENOMIC DNA]</scope>
    <source>
        <strain evidence="10">CGMCC 1.6981</strain>
    </source>
</reference>
<proteinExistence type="inferred from homology"/>
<keyword evidence="3 6" id="KW-0479">Metal-binding</keyword>
<evidence type="ECO:0000313" key="9">
    <source>
        <dbReference type="EMBL" id="SFU97524.1"/>
    </source>
</evidence>
<dbReference type="InterPro" id="IPR036291">
    <property type="entry name" value="NAD(P)-bd_dom_sf"/>
</dbReference>
<evidence type="ECO:0000256" key="3">
    <source>
        <dbReference type="ARBA" id="ARBA00022723"/>
    </source>
</evidence>
<dbReference type="GO" id="GO:0016491">
    <property type="term" value="F:oxidoreductase activity"/>
    <property type="evidence" value="ECO:0007669"/>
    <property type="project" value="UniProtKB-KW"/>
</dbReference>
<dbReference type="InterPro" id="IPR002328">
    <property type="entry name" value="ADH_Zn_CS"/>
</dbReference>
<dbReference type="PANTHER" id="PTHR43161">
    <property type="entry name" value="SORBITOL DEHYDROGENASE"/>
    <property type="match status" value="1"/>
</dbReference>
<dbReference type="AlphaFoldDB" id="A0A1I7KJP4"/>
<keyword evidence="5" id="KW-0560">Oxidoreductase</keyword>
<keyword evidence="10" id="KW-1185">Reference proteome</keyword>
<gene>
    <name evidence="9" type="ORF">SAMN04487955_12214</name>
</gene>
<organism evidence="9 10">
    <name type="scientific">Halomonas korlensis</name>
    <dbReference type="NCBI Taxonomy" id="463301"/>
    <lineage>
        <taxon>Bacteria</taxon>
        <taxon>Pseudomonadati</taxon>
        <taxon>Pseudomonadota</taxon>
        <taxon>Gammaproteobacteria</taxon>
        <taxon>Oceanospirillales</taxon>
        <taxon>Halomonadaceae</taxon>
        <taxon>Halomonas</taxon>
    </lineage>
</organism>
<dbReference type="InterPro" id="IPR011032">
    <property type="entry name" value="GroES-like_sf"/>
</dbReference>
<dbReference type="OrthoDB" id="9773078at2"/>
<evidence type="ECO:0000259" key="8">
    <source>
        <dbReference type="Pfam" id="PF08240"/>
    </source>
</evidence>
<name>A0A1I7KJP4_9GAMM</name>
<evidence type="ECO:0000256" key="1">
    <source>
        <dbReference type="ARBA" id="ARBA00001947"/>
    </source>
</evidence>
<evidence type="ECO:0000256" key="2">
    <source>
        <dbReference type="ARBA" id="ARBA00008072"/>
    </source>
</evidence>
<dbReference type="PANTHER" id="PTHR43161:SF9">
    <property type="entry name" value="SORBITOL DEHYDROGENASE"/>
    <property type="match status" value="1"/>
</dbReference>
<dbReference type="PROSITE" id="PS00059">
    <property type="entry name" value="ADH_ZINC"/>
    <property type="match status" value="1"/>
</dbReference>
<dbReference type="CDD" id="cd08232">
    <property type="entry name" value="idonate-5-DH"/>
    <property type="match status" value="1"/>
</dbReference>
<sequence length="364" mass="39259">MVRAIYTPFSHLLPKYSGVDMKSYVIYGPKDLRIEERQERELEADEVRLGLAYGGICGSDMHYYQEGKVGHSVVKEPMVLGHELTGVALEIGQNVNDVSVGDKVAISPALPCGTCDMCLQGDENVCFNMKYLGSAAKRPHTQGAFEERPVVKSRQCVVIPVDADLKLAALAEPYAISLHAVNLGEVASKRVLVFGAGTIGTLAAVAALSEGASEVYVADIQQAALERARELADIQAINANDLQSQISSGELPYFDVVIEASGAPQAFNTALAVLIPKGRLIQVGFLAPAELDMNMVLTKEITIRGAYRFLNEFDKAVTSVLANPKLASAVSATYEFGVAEEAFDASLDKQKHLKVMLCNNEYNS</sequence>
<dbReference type="Pfam" id="PF08240">
    <property type="entry name" value="ADH_N"/>
    <property type="match status" value="1"/>
</dbReference>
<protein>
    <submittedName>
        <fullName evidence="9">(R,R)-butanediol dehydrogenase / meso-butanediol dehydrogenase / diacetyl reductase</fullName>
    </submittedName>
</protein>
<dbReference type="SUPFAM" id="SSF51735">
    <property type="entry name" value="NAD(P)-binding Rossmann-fold domains"/>
    <property type="match status" value="1"/>
</dbReference>
<dbReference type="InterPro" id="IPR013154">
    <property type="entry name" value="ADH-like_N"/>
</dbReference>